<accession>A0A3S4Z5U2</accession>
<dbReference type="GO" id="GO:0032787">
    <property type="term" value="P:monocarboxylic acid metabolic process"/>
    <property type="evidence" value="ECO:0007669"/>
    <property type="project" value="UniProtKB-ARBA"/>
</dbReference>
<evidence type="ECO:0000259" key="3">
    <source>
        <dbReference type="SMART" id="SM00822"/>
    </source>
</evidence>
<sequence length="253" mass="26821">MSSIRLDGRVAVVTGASQGIGKGIALKLAQRGATVVVVDINGDAAAQVAQECGGSSRAIGLDVSDREAVDKAMDHVIADFGKIDILVNNAGINRDGMLHKMTDEMWDSVIAVDLSAVFYFCRKVGAHMRTNEYGRICNVASASWMGNIGQTNYAAAKGGVVSLTRSISKELAFKNVTANAICPGFIETQMTTELKDVPSRAGFENLYEEQVAKVPLRRAGTPEDVANLVAFLVSDDASYLTGEVINIGGGYKL</sequence>
<dbReference type="FunFam" id="3.40.50.720:FF:000173">
    <property type="entry name" value="3-oxoacyl-[acyl-carrier protein] reductase"/>
    <property type="match status" value="1"/>
</dbReference>
<dbReference type="SUPFAM" id="SSF51735">
    <property type="entry name" value="NAD(P)-binding Rossmann-fold domains"/>
    <property type="match status" value="1"/>
</dbReference>
<dbReference type="Gene3D" id="3.40.50.720">
    <property type="entry name" value="NAD(P)-binding Rossmann-like Domain"/>
    <property type="match status" value="1"/>
</dbReference>
<dbReference type="InterPro" id="IPR020904">
    <property type="entry name" value="Sc_DH/Rdtase_CS"/>
</dbReference>
<organism evidence="4 5">
    <name type="scientific">Trueperella bialowiezensis</name>
    <dbReference type="NCBI Taxonomy" id="312285"/>
    <lineage>
        <taxon>Bacteria</taxon>
        <taxon>Bacillati</taxon>
        <taxon>Actinomycetota</taxon>
        <taxon>Actinomycetes</taxon>
        <taxon>Actinomycetales</taxon>
        <taxon>Actinomycetaceae</taxon>
        <taxon>Trueperella</taxon>
    </lineage>
</organism>
<keyword evidence="2 4" id="KW-0560">Oxidoreductase</keyword>
<name>A0A3S4Z5U2_9ACTO</name>
<proteinExistence type="inferred from homology"/>
<dbReference type="InterPro" id="IPR050259">
    <property type="entry name" value="SDR"/>
</dbReference>
<dbReference type="EC" id="1.1.1.100" evidence="4"/>
<dbReference type="KEGG" id="tbw:NCTC13354_01342"/>
<dbReference type="PANTHER" id="PTHR42879:SF2">
    <property type="entry name" value="3-OXOACYL-[ACYL-CARRIER-PROTEIN] REDUCTASE FABG"/>
    <property type="match status" value="1"/>
</dbReference>
<dbReference type="InterPro" id="IPR036291">
    <property type="entry name" value="NAD(P)-bd_dom_sf"/>
</dbReference>
<evidence type="ECO:0000313" key="5">
    <source>
        <dbReference type="Proteomes" id="UP000269542"/>
    </source>
</evidence>
<evidence type="ECO:0000256" key="1">
    <source>
        <dbReference type="ARBA" id="ARBA00006484"/>
    </source>
</evidence>
<dbReference type="NCBIfam" id="NF009466">
    <property type="entry name" value="PRK12826.1-2"/>
    <property type="match status" value="1"/>
</dbReference>
<dbReference type="PRINTS" id="PR00080">
    <property type="entry name" value="SDRFAMILY"/>
</dbReference>
<dbReference type="AlphaFoldDB" id="A0A3S4Z5U2"/>
<gene>
    <name evidence="4" type="primary">fabG_2</name>
    <name evidence="4" type="ORF">NCTC13354_01342</name>
</gene>
<keyword evidence="5" id="KW-1185">Reference proteome</keyword>
<dbReference type="RefSeq" id="WP_126416709.1">
    <property type="nucleotide sequence ID" value="NZ_LR134476.1"/>
</dbReference>
<dbReference type="InterPro" id="IPR057326">
    <property type="entry name" value="KR_dom"/>
</dbReference>
<dbReference type="EMBL" id="LR134476">
    <property type="protein sequence ID" value="VEI13621.1"/>
    <property type="molecule type" value="Genomic_DNA"/>
</dbReference>
<dbReference type="PROSITE" id="PS00061">
    <property type="entry name" value="ADH_SHORT"/>
    <property type="match status" value="1"/>
</dbReference>
<dbReference type="InterPro" id="IPR002347">
    <property type="entry name" value="SDR_fam"/>
</dbReference>
<feature type="domain" description="Ketoreductase" evidence="3">
    <location>
        <begin position="9"/>
        <end position="179"/>
    </location>
</feature>
<dbReference type="NCBIfam" id="NF005559">
    <property type="entry name" value="PRK07231.1"/>
    <property type="match status" value="1"/>
</dbReference>
<dbReference type="OrthoDB" id="3189729at2"/>
<comment type="similarity">
    <text evidence="1">Belongs to the short-chain dehydrogenases/reductases (SDR) family.</text>
</comment>
<reference evidence="4 5" key="1">
    <citation type="submission" date="2018-12" db="EMBL/GenBank/DDBJ databases">
        <authorList>
            <consortium name="Pathogen Informatics"/>
        </authorList>
    </citation>
    <scope>NUCLEOTIDE SEQUENCE [LARGE SCALE GENOMIC DNA]</scope>
    <source>
        <strain evidence="4 5">NCTC13354</strain>
    </source>
</reference>
<evidence type="ECO:0000313" key="4">
    <source>
        <dbReference type="EMBL" id="VEI13621.1"/>
    </source>
</evidence>
<dbReference type="SMART" id="SM00822">
    <property type="entry name" value="PKS_KR"/>
    <property type="match status" value="1"/>
</dbReference>
<dbReference type="GO" id="GO:0004316">
    <property type="term" value="F:3-oxoacyl-[acyl-carrier-protein] reductase (NADPH) activity"/>
    <property type="evidence" value="ECO:0007669"/>
    <property type="project" value="UniProtKB-EC"/>
</dbReference>
<evidence type="ECO:0000256" key="2">
    <source>
        <dbReference type="ARBA" id="ARBA00023002"/>
    </source>
</evidence>
<dbReference type="Pfam" id="PF13561">
    <property type="entry name" value="adh_short_C2"/>
    <property type="match status" value="1"/>
</dbReference>
<protein>
    <submittedName>
        <fullName evidence="4">3-oxoacyl-[acyl-carrier-protein] reductase FabG</fullName>
        <ecNumber evidence="4">1.1.1.100</ecNumber>
    </submittedName>
</protein>
<dbReference type="PRINTS" id="PR00081">
    <property type="entry name" value="GDHRDH"/>
</dbReference>
<dbReference type="PANTHER" id="PTHR42879">
    <property type="entry name" value="3-OXOACYL-(ACYL-CARRIER-PROTEIN) REDUCTASE"/>
    <property type="match status" value="1"/>
</dbReference>
<dbReference type="Proteomes" id="UP000269542">
    <property type="component" value="Chromosome"/>
</dbReference>